<dbReference type="Gramene" id="scaffold_104297.1">
    <property type="protein sequence ID" value="scaffold_104297.1"/>
    <property type="gene ID" value="scaffold_104297.1"/>
</dbReference>
<dbReference type="HOGENOM" id="CLU_3127022_0_0_1"/>
<proteinExistence type="predicted"/>
<gene>
    <name evidence="2" type="ORF">ARALYDRAFT_891503</name>
</gene>
<accession>D7KAR0</accession>
<evidence type="ECO:0000313" key="3">
    <source>
        <dbReference type="Proteomes" id="UP000008694"/>
    </source>
</evidence>
<feature type="transmembrane region" description="Helical" evidence="1">
    <location>
        <begin position="15"/>
        <end position="38"/>
    </location>
</feature>
<name>D7KAR0_ARALL</name>
<keyword evidence="3" id="KW-1185">Reference proteome</keyword>
<keyword evidence="1" id="KW-0812">Transmembrane</keyword>
<keyword evidence="1" id="KW-0472">Membrane</keyword>
<dbReference type="Proteomes" id="UP000008694">
    <property type="component" value="Unassembled WGS sequence"/>
</dbReference>
<organism evidence="3">
    <name type="scientific">Arabidopsis lyrata subsp. lyrata</name>
    <name type="common">Lyre-leaved rock-cress</name>
    <dbReference type="NCBI Taxonomy" id="81972"/>
    <lineage>
        <taxon>Eukaryota</taxon>
        <taxon>Viridiplantae</taxon>
        <taxon>Streptophyta</taxon>
        <taxon>Embryophyta</taxon>
        <taxon>Tracheophyta</taxon>
        <taxon>Spermatophyta</taxon>
        <taxon>Magnoliopsida</taxon>
        <taxon>eudicotyledons</taxon>
        <taxon>Gunneridae</taxon>
        <taxon>Pentapetalae</taxon>
        <taxon>rosids</taxon>
        <taxon>malvids</taxon>
        <taxon>Brassicales</taxon>
        <taxon>Brassicaceae</taxon>
        <taxon>Camelineae</taxon>
        <taxon>Arabidopsis</taxon>
    </lineage>
</organism>
<evidence type="ECO:0000256" key="1">
    <source>
        <dbReference type="SAM" id="Phobius"/>
    </source>
</evidence>
<protein>
    <submittedName>
        <fullName evidence="2">Predicted protein</fullName>
    </submittedName>
</protein>
<dbReference type="AlphaFoldDB" id="D7KAR0"/>
<dbReference type="EMBL" id="GL348713">
    <property type="protein sequence ID" value="EFH67604.1"/>
    <property type="molecule type" value="Genomic_DNA"/>
</dbReference>
<keyword evidence="1" id="KW-1133">Transmembrane helix</keyword>
<evidence type="ECO:0000313" key="2">
    <source>
        <dbReference type="EMBL" id="EFH67604.1"/>
    </source>
</evidence>
<sequence length="50" mass="5611">MSTGEILPFFVPLPFSLYGSCSWSCSAAVCSFFAHACLRWSKKNNSEKQF</sequence>
<reference evidence="3" key="1">
    <citation type="journal article" date="2011" name="Nat. Genet.">
        <title>The Arabidopsis lyrata genome sequence and the basis of rapid genome size change.</title>
        <authorList>
            <person name="Hu T.T."/>
            <person name="Pattyn P."/>
            <person name="Bakker E.G."/>
            <person name="Cao J."/>
            <person name="Cheng J.-F."/>
            <person name="Clark R.M."/>
            <person name="Fahlgren N."/>
            <person name="Fawcett J.A."/>
            <person name="Grimwood J."/>
            <person name="Gundlach H."/>
            <person name="Haberer G."/>
            <person name="Hollister J.D."/>
            <person name="Ossowski S."/>
            <person name="Ottilar R.P."/>
            <person name="Salamov A.A."/>
            <person name="Schneeberger K."/>
            <person name="Spannagl M."/>
            <person name="Wang X."/>
            <person name="Yang L."/>
            <person name="Nasrallah M.E."/>
            <person name="Bergelson J."/>
            <person name="Carrington J.C."/>
            <person name="Gaut B.S."/>
            <person name="Schmutz J."/>
            <person name="Mayer K.F.X."/>
            <person name="Van de Peer Y."/>
            <person name="Grigoriev I.V."/>
            <person name="Nordborg M."/>
            <person name="Weigel D."/>
            <person name="Guo Y.-L."/>
        </authorList>
    </citation>
    <scope>NUCLEOTIDE SEQUENCE [LARGE SCALE GENOMIC DNA]</scope>
    <source>
        <strain evidence="3">cv. MN47</strain>
    </source>
</reference>